<keyword evidence="9 11" id="KW-0472">Membrane</keyword>
<dbReference type="GO" id="GO:0004144">
    <property type="term" value="F:diacylglycerol O-acyltransferase activity"/>
    <property type="evidence" value="ECO:0007669"/>
    <property type="project" value="TreeGrafter"/>
</dbReference>
<dbReference type="Pfam" id="PF03982">
    <property type="entry name" value="DAGAT"/>
    <property type="match status" value="1"/>
</dbReference>
<comment type="caution">
    <text evidence="13">The sequence shown here is derived from an EMBL/GenBank/DDBJ whole genome shotgun (WGS) entry which is preliminary data.</text>
</comment>
<keyword evidence="3" id="KW-0444">Lipid biosynthesis</keyword>
<accession>A0A6A1WFH0</accession>
<evidence type="ECO:0000256" key="12">
    <source>
        <dbReference type="SAM" id="MobiDB-lite"/>
    </source>
</evidence>
<dbReference type="CDD" id="cd07987">
    <property type="entry name" value="LPLAT_MGAT-like"/>
    <property type="match status" value="1"/>
</dbReference>
<keyword evidence="7 11" id="KW-1133">Transmembrane helix</keyword>
<evidence type="ECO:0000256" key="6">
    <source>
        <dbReference type="ARBA" id="ARBA00022824"/>
    </source>
</evidence>
<proteinExistence type="inferred from homology"/>
<feature type="compositionally biased region" description="Basic and acidic residues" evidence="12">
    <location>
        <begin position="1"/>
        <end position="21"/>
    </location>
</feature>
<sequence>MTMVTEKEEVRENERKPESKPQPRVFKGSEEFQSNRLHSFVALIVFTGAAHLTLALFFGSFMIPLSKGVLVLGFLAILVYLPINEKSRFGSKLTRYICKHACSYFPMTLHVEDIKAFHPDRSYVFGFEPHSVLPFGVIALSNGTGFMPLPKIKILASNSVFRTPFVRHIWTWFGIAAVTKKNFISLLEAGCSCVIVPGGVHETALLERDSEIIFLKTRKGFVRVAMETGSPLVPVFCFGQSNVFKWVKPSGERYLKICKAWKFNPMYFWGVWGTPLPFSRPLDIVVGKPIEIKKNPQPSVEEIDEAHSQFVEALQDLFERYKAEVGCPDRQLKIL</sequence>
<dbReference type="GO" id="GO:0005789">
    <property type="term" value="C:endoplasmic reticulum membrane"/>
    <property type="evidence" value="ECO:0007669"/>
    <property type="project" value="UniProtKB-SubCell"/>
</dbReference>
<dbReference type="PANTHER" id="PTHR12317:SF63">
    <property type="entry name" value="DIACYLGLYCEROL O-ACYLTRANSFERASE 2"/>
    <property type="match status" value="1"/>
</dbReference>
<dbReference type="EMBL" id="RXIC02000020">
    <property type="protein sequence ID" value="KAB1224012.1"/>
    <property type="molecule type" value="Genomic_DNA"/>
</dbReference>
<dbReference type="OrthoDB" id="264532at2759"/>
<dbReference type="Proteomes" id="UP000516437">
    <property type="component" value="Chromosome 2"/>
</dbReference>
<evidence type="ECO:0000256" key="2">
    <source>
        <dbReference type="ARBA" id="ARBA00005420"/>
    </source>
</evidence>
<comment type="subcellular location">
    <subcellularLocation>
        <location evidence="1 11">Endoplasmic reticulum membrane</location>
        <topology evidence="1 11">Multi-pass membrane protein</topology>
    </subcellularLocation>
</comment>
<evidence type="ECO:0000256" key="10">
    <source>
        <dbReference type="ARBA" id="ARBA00023315"/>
    </source>
</evidence>
<evidence type="ECO:0000256" key="4">
    <source>
        <dbReference type="ARBA" id="ARBA00022679"/>
    </source>
</evidence>
<keyword evidence="8" id="KW-0443">Lipid metabolism</keyword>
<evidence type="ECO:0000256" key="9">
    <source>
        <dbReference type="ARBA" id="ARBA00023136"/>
    </source>
</evidence>
<name>A0A6A1WFH0_9ROSI</name>
<evidence type="ECO:0000256" key="3">
    <source>
        <dbReference type="ARBA" id="ARBA00022516"/>
    </source>
</evidence>
<keyword evidence="10 13" id="KW-0012">Acyltransferase</keyword>
<evidence type="ECO:0000256" key="1">
    <source>
        <dbReference type="ARBA" id="ARBA00004477"/>
    </source>
</evidence>
<evidence type="ECO:0000313" key="14">
    <source>
        <dbReference type="Proteomes" id="UP000516437"/>
    </source>
</evidence>
<organism evidence="13 14">
    <name type="scientific">Morella rubra</name>
    <name type="common">Chinese bayberry</name>
    <dbReference type="NCBI Taxonomy" id="262757"/>
    <lineage>
        <taxon>Eukaryota</taxon>
        <taxon>Viridiplantae</taxon>
        <taxon>Streptophyta</taxon>
        <taxon>Embryophyta</taxon>
        <taxon>Tracheophyta</taxon>
        <taxon>Spermatophyta</taxon>
        <taxon>Magnoliopsida</taxon>
        <taxon>eudicotyledons</taxon>
        <taxon>Gunneridae</taxon>
        <taxon>Pentapetalae</taxon>
        <taxon>rosids</taxon>
        <taxon>fabids</taxon>
        <taxon>Fagales</taxon>
        <taxon>Myricaceae</taxon>
        <taxon>Morella</taxon>
    </lineage>
</organism>
<keyword evidence="6 11" id="KW-0256">Endoplasmic reticulum</keyword>
<keyword evidence="14" id="KW-1185">Reference proteome</keyword>
<evidence type="ECO:0000256" key="5">
    <source>
        <dbReference type="ARBA" id="ARBA00022692"/>
    </source>
</evidence>
<evidence type="ECO:0000313" key="13">
    <source>
        <dbReference type="EMBL" id="KAB1224012.1"/>
    </source>
</evidence>
<feature type="region of interest" description="Disordered" evidence="12">
    <location>
        <begin position="1"/>
        <end position="26"/>
    </location>
</feature>
<reference evidence="13 14" key="1">
    <citation type="journal article" date="2019" name="Plant Biotechnol. J.">
        <title>The red bayberry genome and genetic basis of sex determination.</title>
        <authorList>
            <person name="Jia H.M."/>
            <person name="Jia H.J."/>
            <person name="Cai Q.L."/>
            <person name="Wang Y."/>
            <person name="Zhao H.B."/>
            <person name="Yang W.F."/>
            <person name="Wang G.Y."/>
            <person name="Li Y.H."/>
            <person name="Zhan D.L."/>
            <person name="Shen Y.T."/>
            <person name="Niu Q.F."/>
            <person name="Chang L."/>
            <person name="Qiu J."/>
            <person name="Zhao L."/>
            <person name="Xie H.B."/>
            <person name="Fu W.Y."/>
            <person name="Jin J."/>
            <person name="Li X.W."/>
            <person name="Jiao Y."/>
            <person name="Zhou C.C."/>
            <person name="Tu T."/>
            <person name="Chai C.Y."/>
            <person name="Gao J.L."/>
            <person name="Fan L.J."/>
            <person name="van de Weg E."/>
            <person name="Wang J.Y."/>
            <person name="Gao Z.S."/>
        </authorList>
    </citation>
    <scope>NUCLEOTIDE SEQUENCE [LARGE SCALE GENOMIC DNA]</scope>
    <source>
        <tissue evidence="13">Leaves</tissue>
    </source>
</reference>
<evidence type="ECO:0000256" key="8">
    <source>
        <dbReference type="ARBA" id="ARBA00023098"/>
    </source>
</evidence>
<dbReference type="EC" id="2.3.1.-" evidence="11"/>
<dbReference type="SUPFAM" id="SSF69593">
    <property type="entry name" value="Glycerol-3-phosphate (1)-acyltransferase"/>
    <property type="match status" value="1"/>
</dbReference>
<feature type="transmembrane region" description="Helical" evidence="11">
    <location>
        <begin position="37"/>
        <end position="59"/>
    </location>
</feature>
<dbReference type="GO" id="GO:0019432">
    <property type="term" value="P:triglyceride biosynthetic process"/>
    <property type="evidence" value="ECO:0007669"/>
    <property type="project" value="TreeGrafter"/>
</dbReference>
<keyword evidence="4 11" id="KW-0808">Transferase</keyword>
<evidence type="ECO:0000256" key="11">
    <source>
        <dbReference type="RuleBase" id="RU367023"/>
    </source>
</evidence>
<protein>
    <recommendedName>
        <fullName evidence="11">Acyltransferase</fullName>
        <ecNumber evidence="11">2.3.1.-</ecNumber>
    </recommendedName>
</protein>
<dbReference type="InterPro" id="IPR007130">
    <property type="entry name" value="DAGAT"/>
</dbReference>
<gene>
    <name evidence="13" type="ORF">CJ030_MR2G007940</name>
</gene>
<keyword evidence="5 11" id="KW-0812">Transmembrane</keyword>
<dbReference type="AlphaFoldDB" id="A0A6A1WFH0"/>
<dbReference type="PANTHER" id="PTHR12317">
    <property type="entry name" value="DIACYLGLYCEROL O-ACYLTRANSFERASE"/>
    <property type="match status" value="1"/>
</dbReference>
<comment type="similarity">
    <text evidence="2 11">Belongs to the diacylglycerol acyltransferase family.</text>
</comment>
<evidence type="ECO:0000256" key="7">
    <source>
        <dbReference type="ARBA" id="ARBA00022989"/>
    </source>
</evidence>
<feature type="transmembrane region" description="Helical" evidence="11">
    <location>
        <begin position="65"/>
        <end position="83"/>
    </location>
</feature>